<dbReference type="RefSeq" id="WP_102085141.1">
    <property type="nucleotide sequence ID" value="NZ_JACGCZ010000014.1"/>
</dbReference>
<protein>
    <submittedName>
        <fullName evidence="1">Uncharacterized protein</fullName>
    </submittedName>
</protein>
<organism evidence="1 2">
    <name type="scientific">Pseudomonas juntendi</name>
    <dbReference type="NCBI Taxonomy" id="2666183"/>
    <lineage>
        <taxon>Bacteria</taxon>
        <taxon>Pseudomonadati</taxon>
        <taxon>Pseudomonadota</taxon>
        <taxon>Gammaproteobacteria</taxon>
        <taxon>Pseudomonadales</taxon>
        <taxon>Pseudomonadaceae</taxon>
        <taxon>Pseudomonas</taxon>
    </lineage>
</organism>
<dbReference type="AlphaFoldDB" id="A0A7W2LL59"/>
<evidence type="ECO:0000313" key="1">
    <source>
        <dbReference type="EMBL" id="MBA6142921.1"/>
    </source>
</evidence>
<accession>A0A7W2LL59</accession>
<dbReference type="Proteomes" id="UP000590738">
    <property type="component" value="Unassembled WGS sequence"/>
</dbReference>
<reference evidence="1 2" key="1">
    <citation type="submission" date="2020-07" db="EMBL/GenBank/DDBJ databases">
        <title>Diversity of carbapenemase encoding genes among Pseudomonas putida group clinical isolates in a tertiary Brazilian hospital.</title>
        <authorList>
            <person name="Alberto-Lei F."/>
            <person name="Nodari C.S."/>
            <person name="Streling A.P."/>
            <person name="Paulino J.T."/>
            <person name="Bessa-Neto F.O."/>
            <person name="Cayo R."/>
            <person name="Gales A.C."/>
        </authorList>
    </citation>
    <scope>NUCLEOTIDE SEQUENCE [LARGE SCALE GENOMIC DNA]</scope>
    <source>
        <strain evidence="1 2">12273</strain>
    </source>
</reference>
<name>A0A7W2LL59_9PSED</name>
<comment type="caution">
    <text evidence="1">The sequence shown here is derived from an EMBL/GenBank/DDBJ whole genome shotgun (WGS) entry which is preliminary data.</text>
</comment>
<evidence type="ECO:0000313" key="2">
    <source>
        <dbReference type="Proteomes" id="UP000590738"/>
    </source>
</evidence>
<gene>
    <name evidence="1" type="ORF">H4B97_10620</name>
</gene>
<dbReference type="EMBL" id="JACGCZ010000014">
    <property type="protein sequence ID" value="MBA6142921.1"/>
    <property type="molecule type" value="Genomic_DNA"/>
</dbReference>
<proteinExistence type="predicted"/>
<sequence>MALAFIFPYGTAWVDMDIGFVDLDILVTKIRNPASKRYFLDAIKAYKAGALRGSLTSLWVALAYDLIAKYREISAQGDAAAAQFIKQWDAATAADNIPKLLTLEGEILDHATDTTQVLDPIAKRHLHRLRLDRHLCAHPAFSAEAELFEPSPELVRLHLVNVIDCVLSREPRQGKAIYDIYSLDVQSAGFPTYPDQIHEYVDQRYLKRIKTQNLQNFGTVLGKSLLKGTPPEWETHQQKIAHTLMALRNRAPDAWPDICTAILRLIDNAEPASRPRAISLLAVFPAFWSQLEPATQTALVETAANFDPTNAPDYRTLAGVSVPALREGLLNVIQDMSDAHLEQVISVSPIPELWDRAVSSYGESGSFRGSEIRFRSLLAPFSGRLTSPQLDLLLATLMSNSQCWNAAATEGLLLGLLRDAEPHDLPSNQAKDSFFQEAVRKSAYSQFTNVFSFFISHGWIRPQPEVDDDPE</sequence>